<dbReference type="SUPFAM" id="SSF53448">
    <property type="entry name" value="Nucleotide-diphospho-sugar transferases"/>
    <property type="match status" value="1"/>
</dbReference>
<dbReference type="PANTHER" id="PTHR43630:SF2">
    <property type="entry name" value="GLYCOSYLTRANSFERASE"/>
    <property type="match status" value="1"/>
</dbReference>
<dbReference type="Proteomes" id="UP000305541">
    <property type="component" value="Unassembled WGS sequence"/>
</dbReference>
<sequence>METISAVVIERNEEKNIKECLNSIVNKVDEIIILDTGSIDSTLSQLEKIKTNKIHLYNYLWKDDFADARNYAWQKATQNWILWIDADDRLNSSRDDLEKAIADRRNTEIGLVNITEKKSGHTMPTPRIVKNNFKDLCFFGIIHEEIRARKKLDLKEFNSNINFVHTGYDDNEVVARKKKRNVKLLKRMNKIEPDYQRWVYFLSRDGQGILDPRDIIELILKVTKNFELVDLKYNLGMIENLISASMEVGNINMVYENIQRLAHIYPECVDAEYYMSLMEIQKNINERNVNLQKLYSFRKRMMENQNKSSLINSNGYHLDKLICFLLYDCFRYDDAKKFKEYLDKQGYPSMLSEEQLKMLSVI</sequence>
<proteinExistence type="predicted"/>
<dbReference type="AlphaFoldDB" id="A0A5R9BUG3"/>
<dbReference type="Gene3D" id="3.90.550.10">
    <property type="entry name" value="Spore Coat Polysaccharide Biosynthesis Protein SpsA, Chain A"/>
    <property type="match status" value="1"/>
</dbReference>
<dbReference type="RefSeq" id="WP_138474314.1">
    <property type="nucleotide sequence ID" value="NZ_VBTH01000008.1"/>
</dbReference>
<comment type="caution">
    <text evidence="2">The sequence shown here is derived from an EMBL/GenBank/DDBJ whole genome shotgun (WGS) entry which is preliminary data.</text>
</comment>
<keyword evidence="2" id="KW-0808">Transferase</keyword>
<dbReference type="Pfam" id="PF00535">
    <property type="entry name" value="Glycos_transf_2"/>
    <property type="match status" value="1"/>
</dbReference>
<gene>
    <name evidence="2" type="ORF">FEZ51_05560</name>
</gene>
<evidence type="ECO:0000313" key="3">
    <source>
        <dbReference type="Proteomes" id="UP000305541"/>
    </source>
</evidence>
<dbReference type="InterPro" id="IPR029044">
    <property type="entry name" value="Nucleotide-diphossugar_trans"/>
</dbReference>
<reference evidence="2 3" key="1">
    <citation type="submission" date="2019-05" db="EMBL/GenBank/DDBJ databases">
        <title>The metagenome of a microbial culture collection derived from dairy environment covers the genomic content of the human microbiome.</title>
        <authorList>
            <person name="Roder T."/>
            <person name="Wuthrich D."/>
            <person name="Sattari Z."/>
            <person name="Von Ah U."/>
            <person name="Bar C."/>
            <person name="Ronchi F."/>
            <person name="Macpherson A.J."/>
            <person name="Ganal-Vonarburg S.C."/>
            <person name="Bruggmann R."/>
            <person name="Vergeres G."/>
        </authorList>
    </citation>
    <scope>NUCLEOTIDE SEQUENCE [LARGE SCALE GENOMIC DNA]</scope>
    <source>
        <strain evidence="2 3">FAM 18815</strain>
    </source>
</reference>
<name>A0A5R9BUG3_9LACO</name>
<dbReference type="GO" id="GO:0016740">
    <property type="term" value="F:transferase activity"/>
    <property type="evidence" value="ECO:0007669"/>
    <property type="project" value="UniProtKB-KW"/>
</dbReference>
<evidence type="ECO:0000313" key="2">
    <source>
        <dbReference type="EMBL" id="TLQ04269.1"/>
    </source>
</evidence>
<evidence type="ECO:0000259" key="1">
    <source>
        <dbReference type="Pfam" id="PF00535"/>
    </source>
</evidence>
<accession>A0A5R9BUG3</accession>
<protein>
    <submittedName>
        <fullName evidence="2">Glycosyltransferase</fullName>
    </submittedName>
</protein>
<dbReference type="EMBL" id="VBTH01000008">
    <property type="protein sequence ID" value="TLQ04269.1"/>
    <property type="molecule type" value="Genomic_DNA"/>
</dbReference>
<dbReference type="PANTHER" id="PTHR43630">
    <property type="entry name" value="POLY-BETA-1,6-N-ACETYL-D-GLUCOSAMINE SYNTHASE"/>
    <property type="match status" value="1"/>
</dbReference>
<feature type="domain" description="Glycosyltransferase 2-like" evidence="1">
    <location>
        <begin position="5"/>
        <end position="101"/>
    </location>
</feature>
<dbReference type="InterPro" id="IPR001173">
    <property type="entry name" value="Glyco_trans_2-like"/>
</dbReference>
<organism evidence="2 3">
    <name type="scientific">Pediococcus stilesii</name>
    <dbReference type="NCBI Taxonomy" id="331679"/>
    <lineage>
        <taxon>Bacteria</taxon>
        <taxon>Bacillati</taxon>
        <taxon>Bacillota</taxon>
        <taxon>Bacilli</taxon>
        <taxon>Lactobacillales</taxon>
        <taxon>Lactobacillaceae</taxon>
        <taxon>Pediococcus</taxon>
    </lineage>
</organism>
<dbReference type="OrthoDB" id="9815923at2"/>